<dbReference type="Proteomes" id="UP001596174">
    <property type="component" value="Unassembled WGS sequence"/>
</dbReference>
<dbReference type="InterPro" id="IPR052519">
    <property type="entry name" value="Euk-type_GlcNAc_Kinase"/>
</dbReference>
<protein>
    <recommendedName>
        <fullName evidence="3">ATPase BadF/BadG/BcrA/BcrD type domain-containing protein</fullName>
    </recommendedName>
</protein>
<dbReference type="RefSeq" id="WP_380587717.1">
    <property type="nucleotide sequence ID" value="NZ_JBHSQJ010000122.1"/>
</dbReference>
<dbReference type="EMBL" id="JBHSQJ010000122">
    <property type="protein sequence ID" value="MFC5910476.1"/>
    <property type="molecule type" value="Genomic_DNA"/>
</dbReference>
<name>A0ABW1GAS4_9ACTN</name>
<gene>
    <name evidence="1" type="ORF">ACFP3V_25075</name>
</gene>
<evidence type="ECO:0008006" key="3">
    <source>
        <dbReference type="Google" id="ProtNLM"/>
    </source>
</evidence>
<proteinExistence type="predicted"/>
<organism evidence="1 2">
    <name type="scientific">Streptacidiphilus monticola</name>
    <dbReference type="NCBI Taxonomy" id="2161674"/>
    <lineage>
        <taxon>Bacteria</taxon>
        <taxon>Bacillati</taxon>
        <taxon>Actinomycetota</taxon>
        <taxon>Actinomycetes</taxon>
        <taxon>Kitasatosporales</taxon>
        <taxon>Streptomycetaceae</taxon>
        <taxon>Streptacidiphilus</taxon>
    </lineage>
</organism>
<comment type="caution">
    <text evidence="1">The sequence shown here is derived from an EMBL/GenBank/DDBJ whole genome shotgun (WGS) entry which is preliminary data.</text>
</comment>
<keyword evidence="2" id="KW-1185">Reference proteome</keyword>
<dbReference type="PANTHER" id="PTHR43190:SF3">
    <property type="entry name" value="N-ACETYL-D-GLUCOSAMINE KINASE"/>
    <property type="match status" value="1"/>
</dbReference>
<dbReference type="PANTHER" id="PTHR43190">
    <property type="entry name" value="N-ACETYL-D-GLUCOSAMINE KINASE"/>
    <property type="match status" value="1"/>
</dbReference>
<evidence type="ECO:0000313" key="1">
    <source>
        <dbReference type="EMBL" id="MFC5910476.1"/>
    </source>
</evidence>
<reference evidence="2" key="1">
    <citation type="journal article" date="2019" name="Int. J. Syst. Evol. Microbiol.">
        <title>The Global Catalogue of Microorganisms (GCM) 10K type strain sequencing project: providing services to taxonomists for standard genome sequencing and annotation.</title>
        <authorList>
            <consortium name="The Broad Institute Genomics Platform"/>
            <consortium name="The Broad Institute Genome Sequencing Center for Infectious Disease"/>
            <person name="Wu L."/>
            <person name="Ma J."/>
        </authorList>
    </citation>
    <scope>NUCLEOTIDE SEQUENCE [LARGE SCALE GENOMIC DNA]</scope>
    <source>
        <strain evidence="2">JCM 4816</strain>
    </source>
</reference>
<evidence type="ECO:0000313" key="2">
    <source>
        <dbReference type="Proteomes" id="UP001596174"/>
    </source>
</evidence>
<dbReference type="SUPFAM" id="SSF53067">
    <property type="entry name" value="Actin-like ATPase domain"/>
    <property type="match status" value="1"/>
</dbReference>
<accession>A0ABW1GAS4</accession>
<dbReference type="InterPro" id="IPR043129">
    <property type="entry name" value="ATPase_NBD"/>
</dbReference>
<dbReference type="Gene3D" id="3.30.420.40">
    <property type="match status" value="1"/>
</dbReference>
<sequence length="243" mass="25225">MDHLVACVAGAGVAQARDRVDRTLRQLQPQARVQVLPDFAAAYHAFDGDVDLVVIAGTGTVVCSPAGTGWRVSGGHGWILGDHGSASRLGRALLEAYLQDPGALPQSTADALEAVYGSREPGALVRFVHMHPAPGAALALAAPLLTELTAQGHALAKSLLDQQMRLLARTTAAHASDMTAGIRPDASWQPRVGLVGGVWAAAVARTSFARALADLAPELHIRPGVGDPLDGALRLAHTFATAR</sequence>